<name>A0A9J6RCC3_9BACI</name>
<dbReference type="RefSeq" id="WP_268779776.1">
    <property type="nucleotide sequence ID" value="NZ_JAPRAT010000011.1"/>
</dbReference>
<reference evidence="1" key="1">
    <citation type="submission" date="2022-11" db="EMBL/GenBank/DDBJ databases">
        <title>WGS of Natronobacillus azotifigens 24KS-1, an anaerobic diazotrophic haloalkaliphile from soda-rich habitats.</title>
        <authorList>
            <person name="Sorokin D.Y."/>
            <person name="Merkel A.Y."/>
        </authorList>
    </citation>
    <scope>NUCLEOTIDE SEQUENCE</scope>
    <source>
        <strain evidence="1">24KS-1</strain>
    </source>
</reference>
<dbReference type="EMBL" id="JAPRAT010000011">
    <property type="protein sequence ID" value="MCZ0703006.1"/>
    <property type="molecule type" value="Genomic_DNA"/>
</dbReference>
<sequence>MAQADASITPKQLNTLNVKLDIEGLAAMANSILDKNDQLLGGFDYIKLSHTSHSDRPL</sequence>
<dbReference type="Proteomes" id="UP001084197">
    <property type="component" value="Unassembled WGS sequence"/>
</dbReference>
<comment type="caution">
    <text evidence="1">The sequence shown here is derived from an EMBL/GenBank/DDBJ whole genome shotgun (WGS) entry which is preliminary data.</text>
</comment>
<protein>
    <submittedName>
        <fullName evidence="1">Uncharacterized protein</fullName>
    </submittedName>
</protein>
<organism evidence="1 2">
    <name type="scientific">Natronobacillus azotifigens</name>
    <dbReference type="NCBI Taxonomy" id="472978"/>
    <lineage>
        <taxon>Bacteria</taxon>
        <taxon>Bacillati</taxon>
        <taxon>Bacillota</taxon>
        <taxon>Bacilli</taxon>
        <taxon>Bacillales</taxon>
        <taxon>Bacillaceae</taxon>
        <taxon>Natronobacillus</taxon>
    </lineage>
</organism>
<evidence type="ECO:0000313" key="1">
    <source>
        <dbReference type="EMBL" id="MCZ0703006.1"/>
    </source>
</evidence>
<keyword evidence="2" id="KW-1185">Reference proteome</keyword>
<proteinExistence type="predicted"/>
<accession>A0A9J6RCC3</accession>
<dbReference type="AlphaFoldDB" id="A0A9J6RCC3"/>
<evidence type="ECO:0000313" key="2">
    <source>
        <dbReference type="Proteomes" id="UP001084197"/>
    </source>
</evidence>
<gene>
    <name evidence="1" type="ORF">OWO01_07255</name>
</gene>